<organism evidence="1">
    <name type="scientific">Picea glauca</name>
    <name type="common">White spruce</name>
    <name type="synonym">Pinus glauca</name>
    <dbReference type="NCBI Taxonomy" id="3330"/>
    <lineage>
        <taxon>Eukaryota</taxon>
        <taxon>Viridiplantae</taxon>
        <taxon>Streptophyta</taxon>
        <taxon>Embryophyta</taxon>
        <taxon>Tracheophyta</taxon>
        <taxon>Spermatophyta</taxon>
        <taxon>Pinopsida</taxon>
        <taxon>Pinidae</taxon>
        <taxon>Conifers I</taxon>
        <taxon>Pinales</taxon>
        <taxon>Pinaceae</taxon>
        <taxon>Picea</taxon>
    </lineage>
</organism>
<protein>
    <submittedName>
        <fullName evidence="1">Uncharacterized protein</fullName>
    </submittedName>
</protein>
<accession>A0A117NGN7</accession>
<reference evidence="1" key="1">
    <citation type="journal article" date="2015" name="Genome Biol. Evol.">
        <title>Organellar Genomes of White Spruce (Picea glauca): Assembly and Annotation.</title>
        <authorList>
            <person name="Jackman S.D."/>
            <person name="Warren R.L."/>
            <person name="Gibb E.A."/>
            <person name="Vandervalk B.P."/>
            <person name="Mohamadi H."/>
            <person name="Chu J."/>
            <person name="Raymond A."/>
            <person name="Pleasance S."/>
            <person name="Coope R."/>
            <person name="Wildung M.R."/>
            <person name="Ritland C.E."/>
            <person name="Bousquet J."/>
            <person name="Jones S.J."/>
            <person name="Bohlmann J."/>
            <person name="Birol I."/>
        </authorList>
    </citation>
    <scope>NUCLEOTIDE SEQUENCE [LARGE SCALE GENOMIC DNA]</scope>
    <source>
        <tissue evidence="1">Flushing bud</tissue>
    </source>
</reference>
<comment type="caution">
    <text evidence="1">The sequence shown here is derived from an EMBL/GenBank/DDBJ whole genome shotgun (WGS) entry which is preliminary data.</text>
</comment>
<keyword evidence="1" id="KW-0496">Mitochondrion</keyword>
<geneLocation type="mitochondrion" evidence="1"/>
<name>A0A117NGN7_PICGL</name>
<evidence type="ECO:0000313" key="1">
    <source>
        <dbReference type="EMBL" id="KUM47073.1"/>
    </source>
</evidence>
<dbReference type="AlphaFoldDB" id="A0A117NGN7"/>
<sequence>METTTELLALSSGIGYSGCPRYLPVLMGTTVLSITPPWQHIERIASDALY</sequence>
<proteinExistence type="predicted"/>
<dbReference type="EMBL" id="LKAM01000008">
    <property type="protein sequence ID" value="KUM47073.1"/>
    <property type="molecule type" value="Genomic_DNA"/>
</dbReference>
<gene>
    <name evidence="1" type="ORF">ABT39_MTgene6079</name>
</gene>